<dbReference type="Pfam" id="PF03995">
    <property type="entry name" value="Inhibitor_I36"/>
    <property type="match status" value="1"/>
</dbReference>
<gene>
    <name evidence="2" type="ORF">ACFFQA_27340</name>
</gene>
<evidence type="ECO:0000313" key="3">
    <source>
        <dbReference type="Proteomes" id="UP001589693"/>
    </source>
</evidence>
<accession>A0ABV6A6W7</accession>
<evidence type="ECO:0000256" key="1">
    <source>
        <dbReference type="SAM" id="SignalP"/>
    </source>
</evidence>
<proteinExistence type="predicted"/>
<protein>
    <submittedName>
        <fullName evidence="2">Peptidase inhibitor family I36 protein</fullName>
    </submittedName>
</protein>
<name>A0ABV6A6W7_9PSEU</name>
<keyword evidence="1" id="KW-0732">Signal</keyword>
<feature type="chain" id="PRO_5045218773" evidence="1">
    <location>
        <begin position="28"/>
        <end position="133"/>
    </location>
</feature>
<dbReference type="EMBL" id="JBHLZU010000023">
    <property type="protein sequence ID" value="MFB9907666.1"/>
    <property type="molecule type" value="Genomic_DNA"/>
</dbReference>
<feature type="signal peptide" evidence="1">
    <location>
        <begin position="1"/>
        <end position="27"/>
    </location>
</feature>
<dbReference type="RefSeq" id="WP_377858237.1">
    <property type="nucleotide sequence ID" value="NZ_JBHLZU010000023.1"/>
</dbReference>
<comment type="caution">
    <text evidence="2">The sequence shown here is derived from an EMBL/GenBank/DDBJ whole genome shotgun (WGS) entry which is preliminary data.</text>
</comment>
<keyword evidence="3" id="KW-1185">Reference proteome</keyword>
<sequence length="133" mass="13540">MALSRFVAAGAGAAIFAGTLLAGPATAAVAPTTRAGAPGDCPAGHYCLYEQRNYSGLKYKSNALVCGSGGAAELKIKPMLPNGAYSLYNNSGLVVEVYNDNGRLLYPTFTASSGNGDMAGSANAQSFLCAYRS</sequence>
<reference evidence="2 3" key="1">
    <citation type="submission" date="2024-09" db="EMBL/GenBank/DDBJ databases">
        <authorList>
            <person name="Sun Q."/>
            <person name="Mori K."/>
        </authorList>
    </citation>
    <scope>NUCLEOTIDE SEQUENCE [LARGE SCALE GENOMIC DNA]</scope>
    <source>
        <strain evidence="2 3">TBRC 7907</strain>
    </source>
</reference>
<dbReference type="Proteomes" id="UP001589693">
    <property type="component" value="Unassembled WGS sequence"/>
</dbReference>
<organism evidence="2 3">
    <name type="scientific">Allokutzneria oryzae</name>
    <dbReference type="NCBI Taxonomy" id="1378989"/>
    <lineage>
        <taxon>Bacteria</taxon>
        <taxon>Bacillati</taxon>
        <taxon>Actinomycetota</taxon>
        <taxon>Actinomycetes</taxon>
        <taxon>Pseudonocardiales</taxon>
        <taxon>Pseudonocardiaceae</taxon>
        <taxon>Allokutzneria</taxon>
    </lineage>
</organism>
<evidence type="ECO:0000313" key="2">
    <source>
        <dbReference type="EMBL" id="MFB9907666.1"/>
    </source>
</evidence>